<keyword evidence="1" id="KW-1133">Transmembrane helix</keyword>
<dbReference type="Pfam" id="PF19451">
    <property type="entry name" value="DUF5989"/>
    <property type="match status" value="1"/>
</dbReference>
<keyword evidence="1" id="KW-0812">Transmembrane</keyword>
<accession>A0A1G1VU99</accession>
<comment type="caution">
    <text evidence="2">The sequence shown here is derived from an EMBL/GenBank/DDBJ whole genome shotgun (WGS) entry which is preliminary data.</text>
</comment>
<evidence type="ECO:0000256" key="1">
    <source>
        <dbReference type="SAM" id="Phobius"/>
    </source>
</evidence>
<dbReference type="STRING" id="1797589.A2784_03545"/>
<evidence type="ECO:0000313" key="3">
    <source>
        <dbReference type="Proteomes" id="UP000177324"/>
    </source>
</evidence>
<feature type="transmembrane region" description="Helical" evidence="1">
    <location>
        <begin position="35"/>
        <end position="55"/>
    </location>
</feature>
<sequence>MKTKKKNIIERKLESTRRRAGIVTELGQYLWTNKLWWLAPPVVILVLLAILLVIAESSAVAPFIYTLF</sequence>
<dbReference type="Proteomes" id="UP000177324">
    <property type="component" value="Unassembled WGS sequence"/>
</dbReference>
<proteinExistence type="predicted"/>
<evidence type="ECO:0000313" key="2">
    <source>
        <dbReference type="EMBL" id="OGY18978.1"/>
    </source>
</evidence>
<organism evidence="2 3">
    <name type="scientific">Candidatus Chisholmbacteria bacterium RIFCSPHIGHO2_01_FULL_48_12</name>
    <dbReference type="NCBI Taxonomy" id="1797589"/>
    <lineage>
        <taxon>Bacteria</taxon>
        <taxon>Candidatus Chisholmiibacteriota</taxon>
    </lineage>
</organism>
<keyword evidence="1" id="KW-0472">Membrane</keyword>
<reference evidence="2 3" key="1">
    <citation type="journal article" date="2016" name="Nat. Commun.">
        <title>Thousands of microbial genomes shed light on interconnected biogeochemical processes in an aquifer system.</title>
        <authorList>
            <person name="Anantharaman K."/>
            <person name="Brown C.T."/>
            <person name="Hug L.A."/>
            <person name="Sharon I."/>
            <person name="Castelle C.J."/>
            <person name="Probst A.J."/>
            <person name="Thomas B.C."/>
            <person name="Singh A."/>
            <person name="Wilkins M.J."/>
            <person name="Karaoz U."/>
            <person name="Brodie E.L."/>
            <person name="Williams K.H."/>
            <person name="Hubbard S.S."/>
            <person name="Banfield J.F."/>
        </authorList>
    </citation>
    <scope>NUCLEOTIDE SEQUENCE [LARGE SCALE GENOMIC DNA]</scope>
</reference>
<dbReference type="EMBL" id="MHCH01000006">
    <property type="protein sequence ID" value="OGY18978.1"/>
    <property type="molecule type" value="Genomic_DNA"/>
</dbReference>
<name>A0A1G1VU99_9BACT</name>
<dbReference type="AlphaFoldDB" id="A0A1G1VU99"/>
<protein>
    <submittedName>
        <fullName evidence="2">Uncharacterized protein</fullName>
    </submittedName>
</protein>
<gene>
    <name evidence="2" type="ORF">A2784_03545</name>
</gene>
<dbReference type="InterPro" id="IPR046031">
    <property type="entry name" value="DUF5989"/>
</dbReference>